<organism evidence="1 2">
    <name type="scientific">Enterococcus faecium</name>
    <name type="common">Streptococcus faecium</name>
    <dbReference type="NCBI Taxonomy" id="1352"/>
    <lineage>
        <taxon>Bacteria</taxon>
        <taxon>Bacillati</taxon>
        <taxon>Bacillota</taxon>
        <taxon>Bacilli</taxon>
        <taxon>Lactobacillales</taxon>
        <taxon>Enterococcaceae</taxon>
        <taxon>Enterococcus</taxon>
    </lineage>
</organism>
<dbReference type="Proteomes" id="UP000194737">
    <property type="component" value="Unassembled WGS sequence"/>
</dbReference>
<accession>A0AB73N0Q1</accession>
<reference evidence="1 2" key="1">
    <citation type="submission" date="2017-05" db="EMBL/GenBank/DDBJ databases">
        <title>The Genome Sequence of Enterococcus faecium 6F2_DIV0138.</title>
        <authorList>
            <consortium name="The Broad Institute Genomics Platform"/>
            <consortium name="The Broad Institute Genomic Center for Infectious Diseases"/>
            <person name="Earl A."/>
            <person name="Manson A."/>
            <person name="Schwartman J."/>
            <person name="Gilmore M."/>
            <person name="Abouelleil A."/>
            <person name="Cao P."/>
            <person name="Chapman S."/>
            <person name="Cusick C."/>
            <person name="Shea T."/>
            <person name="Young S."/>
            <person name="Neafsey D."/>
            <person name="Nusbaum C."/>
            <person name="Birren B."/>
        </authorList>
    </citation>
    <scope>NUCLEOTIDE SEQUENCE [LARGE SCALE GENOMIC DNA]</scope>
    <source>
        <strain evidence="1 2">6F2_DIV0138</strain>
    </source>
</reference>
<evidence type="ECO:0000313" key="1">
    <source>
        <dbReference type="EMBL" id="OTN94478.1"/>
    </source>
</evidence>
<evidence type="ECO:0000313" key="2">
    <source>
        <dbReference type="Proteomes" id="UP000194737"/>
    </source>
</evidence>
<protein>
    <submittedName>
        <fullName evidence="1">Uncharacterized protein</fullName>
    </submittedName>
</protein>
<gene>
    <name evidence="1" type="ORF">A5804_002789</name>
</gene>
<name>A0AB73N0Q1_ENTFC</name>
<sequence length="89" mass="10558">MNYMYYPLGDGFNKNINLRANENLVDRYEKDILQKIAKQKDKQLSVAKYVADFNTTEKRCFLGLLKRFVRVKVVYRQEDGISRQYLISA</sequence>
<proteinExistence type="predicted"/>
<comment type="caution">
    <text evidence="1">The sequence shown here is derived from an EMBL/GenBank/DDBJ whole genome shotgun (WGS) entry which is preliminary data.</text>
</comment>
<dbReference type="AlphaFoldDB" id="A0AB73N0Q1"/>
<dbReference type="RefSeq" id="WP_086325214.1">
    <property type="nucleotide sequence ID" value="NZ_NGLB01000003.1"/>
</dbReference>
<dbReference type="EMBL" id="NGLB01000003">
    <property type="protein sequence ID" value="OTN94478.1"/>
    <property type="molecule type" value="Genomic_DNA"/>
</dbReference>